<dbReference type="MGI" id="MGI:3036246">
    <property type="gene designation" value="Hfm1"/>
</dbReference>
<keyword evidence="3" id="KW-1185">Reference proteome</keyword>
<dbReference type="Bgee" id="ENSMUSG00000043410">
    <property type="expression patterns" value="Expressed in spermatocyte and 39 other cell types or tissues"/>
</dbReference>
<gene>
    <name evidence="1 2" type="primary">Hfm1</name>
</gene>
<protein>
    <submittedName>
        <fullName evidence="1">HFM1, ATP-dependent DNA helicase homolog</fullName>
    </submittedName>
</protein>
<dbReference type="HOGENOM" id="CLU_2995973_0_0_1"/>
<sequence length="57" mass="6324">MPKSDDCFFSMDNLFFSSPDETENKNDAATGSFCTRLLGELDCRGEKTSSPELVLLL</sequence>
<evidence type="ECO:0000313" key="3">
    <source>
        <dbReference type="Proteomes" id="UP000000589"/>
    </source>
</evidence>
<dbReference type="AGR" id="MGI:3036246"/>
<reference evidence="1 3" key="2">
    <citation type="journal article" date="2011" name="PLoS Biol.">
        <title>Modernizing reference genome assemblies.</title>
        <authorList>
            <person name="Church D.M."/>
            <person name="Schneider V.A."/>
            <person name="Graves T."/>
            <person name="Auger K."/>
            <person name="Cunningham F."/>
            <person name="Bouk N."/>
            <person name="Chen H.C."/>
            <person name="Agarwala R."/>
            <person name="McLaren W.M."/>
            <person name="Ritchie G.R."/>
            <person name="Albracht D."/>
            <person name="Kremitzki M."/>
            <person name="Rock S."/>
            <person name="Kotkiewicz H."/>
            <person name="Kremitzki C."/>
            <person name="Wollam A."/>
            <person name="Trani L."/>
            <person name="Fulton L."/>
            <person name="Fulton R."/>
            <person name="Matthews L."/>
            <person name="Whitehead S."/>
            <person name="Chow W."/>
            <person name="Torrance J."/>
            <person name="Dunn M."/>
            <person name="Harden G."/>
            <person name="Threadgold G."/>
            <person name="Wood J."/>
            <person name="Collins J."/>
            <person name="Heath P."/>
            <person name="Griffiths G."/>
            <person name="Pelan S."/>
            <person name="Grafham D."/>
            <person name="Eichler E.E."/>
            <person name="Weinstock G."/>
            <person name="Mardis E.R."/>
            <person name="Wilson R.K."/>
            <person name="Howe K."/>
            <person name="Flicek P."/>
            <person name="Hubbard T."/>
        </authorList>
    </citation>
    <scope>NUCLEOTIDE SEQUENCE [LARGE SCALE GENOMIC DNA]</scope>
    <source>
        <strain evidence="1 3">C57BL/6J</strain>
    </source>
</reference>
<reference evidence="1" key="3">
    <citation type="submission" date="2025-08" db="UniProtKB">
        <authorList>
            <consortium name="Ensembl"/>
        </authorList>
    </citation>
    <scope>IDENTIFICATION</scope>
    <source>
        <strain evidence="1">C57BL/6J</strain>
    </source>
</reference>
<dbReference type="Proteomes" id="UP000000589">
    <property type="component" value="Chromosome 5"/>
</dbReference>
<reference evidence="1 3" key="1">
    <citation type="journal article" date="2009" name="PLoS Biol.">
        <title>Lineage-specific biology revealed by a finished genome assembly of the mouse.</title>
        <authorList>
            <consortium name="Mouse Genome Sequencing Consortium"/>
            <person name="Church D.M."/>
            <person name="Goodstadt L."/>
            <person name="Hillier L.W."/>
            <person name="Zody M.C."/>
            <person name="Goldstein S."/>
            <person name="She X."/>
            <person name="Bult C.J."/>
            <person name="Agarwala R."/>
            <person name="Cherry J.L."/>
            <person name="DiCuccio M."/>
            <person name="Hlavina W."/>
            <person name="Kapustin Y."/>
            <person name="Meric P."/>
            <person name="Maglott D."/>
            <person name="Birtle Z."/>
            <person name="Marques A.C."/>
            <person name="Graves T."/>
            <person name="Zhou S."/>
            <person name="Teague B."/>
            <person name="Potamousis K."/>
            <person name="Churas C."/>
            <person name="Place M."/>
            <person name="Herschleb J."/>
            <person name="Runnheim R."/>
            <person name="Forrest D."/>
            <person name="Amos-Landgraf J."/>
            <person name="Schwartz D.C."/>
            <person name="Cheng Z."/>
            <person name="Lindblad-Toh K."/>
            <person name="Eichler E.E."/>
            <person name="Ponting C.P."/>
        </authorList>
    </citation>
    <scope>NUCLEOTIDE SEQUENCE [LARGE SCALE GENOMIC DNA]</scope>
    <source>
        <strain evidence="1 3">C57BL/6J</strain>
    </source>
</reference>
<proteinExistence type="predicted"/>
<evidence type="ECO:0000313" key="2">
    <source>
        <dbReference type="MGI" id="MGI:3036246"/>
    </source>
</evidence>
<reference evidence="1" key="4">
    <citation type="submission" date="2025-09" db="UniProtKB">
        <authorList>
            <consortium name="Ensembl"/>
        </authorList>
    </citation>
    <scope>IDENTIFICATION</scope>
    <source>
        <strain evidence="1">C57BL/6J</strain>
    </source>
</reference>
<dbReference type="AlphaFoldDB" id="D6RJK3"/>
<dbReference type="Ensembl" id="ENSMUST00000148686.8">
    <property type="protein sequence ID" value="ENSMUSP00000120112.2"/>
    <property type="gene ID" value="ENSMUSG00000043410.17"/>
</dbReference>
<name>D6RJK3_MOUSE</name>
<organism evidence="1 3">
    <name type="scientific">Mus musculus</name>
    <name type="common">Mouse</name>
    <dbReference type="NCBI Taxonomy" id="10090"/>
    <lineage>
        <taxon>Eukaryota</taxon>
        <taxon>Metazoa</taxon>
        <taxon>Chordata</taxon>
        <taxon>Craniata</taxon>
        <taxon>Vertebrata</taxon>
        <taxon>Euteleostomi</taxon>
        <taxon>Mammalia</taxon>
        <taxon>Eutheria</taxon>
        <taxon>Euarchontoglires</taxon>
        <taxon>Glires</taxon>
        <taxon>Rodentia</taxon>
        <taxon>Myomorpha</taxon>
        <taxon>Muroidea</taxon>
        <taxon>Muridae</taxon>
        <taxon>Murinae</taxon>
        <taxon>Mus</taxon>
        <taxon>Mus</taxon>
    </lineage>
</organism>
<dbReference type="VEuPathDB" id="HostDB:ENSMUSG00000043410"/>
<dbReference type="ExpressionAtlas" id="D6RJK3">
    <property type="expression patterns" value="baseline and differential"/>
</dbReference>
<evidence type="ECO:0000313" key="1">
    <source>
        <dbReference type="Ensembl" id="ENSMUSP00000120112.2"/>
    </source>
</evidence>
<dbReference type="GeneTree" id="ENSGT00550000074822"/>
<accession>D6RJK3</accession>
<dbReference type="Antibodypedia" id="51797">
    <property type="antibodies" value="111 antibodies from 19 providers"/>
</dbReference>